<proteinExistence type="inferred from homology"/>
<dbReference type="EMBL" id="JBHEGD010000002">
    <property type="protein sequence ID" value="MFH6600934.1"/>
    <property type="molecule type" value="Genomic_DNA"/>
</dbReference>
<name>A0ABW7MIK0_9GAMM</name>
<evidence type="ECO:0000256" key="7">
    <source>
        <dbReference type="ARBA" id="ARBA00023136"/>
    </source>
</evidence>
<dbReference type="PANTHER" id="PTHR33451:SF3">
    <property type="entry name" value="MALATE-2H(+)_NA(+)-LACTATE ANTIPORTER"/>
    <property type="match status" value="1"/>
</dbReference>
<feature type="transmembrane region" description="Helical" evidence="9">
    <location>
        <begin position="7"/>
        <end position="28"/>
    </location>
</feature>
<keyword evidence="6 9" id="KW-1133">Transmembrane helix</keyword>
<feature type="transmembrane region" description="Helical" evidence="9">
    <location>
        <begin position="79"/>
        <end position="101"/>
    </location>
</feature>
<organism evidence="11 12">
    <name type="scientific">Ectopseudomonas khazarica</name>
    <dbReference type="NCBI Taxonomy" id="2502979"/>
    <lineage>
        <taxon>Bacteria</taxon>
        <taxon>Pseudomonadati</taxon>
        <taxon>Pseudomonadota</taxon>
        <taxon>Gammaproteobacteria</taxon>
        <taxon>Pseudomonadales</taxon>
        <taxon>Pseudomonadaceae</taxon>
        <taxon>Ectopseudomonas</taxon>
    </lineage>
</organism>
<evidence type="ECO:0000256" key="2">
    <source>
        <dbReference type="ARBA" id="ARBA00022448"/>
    </source>
</evidence>
<feature type="transmembrane region" description="Helical" evidence="9">
    <location>
        <begin position="327"/>
        <end position="346"/>
    </location>
</feature>
<dbReference type="InterPro" id="IPR052180">
    <property type="entry name" value="NhaC_Na-H+_Antiporter"/>
</dbReference>
<feature type="transmembrane region" description="Helical" evidence="9">
    <location>
        <begin position="195"/>
        <end position="214"/>
    </location>
</feature>
<sequence length="481" mass="50349">MTARSPSLLDALLPIGVLVVLLSLSVYLFGDGSSSGPNQIALMSAAFVAGLVGLKNGLRWSEIEEGILAGIHMAMKANLILLAVGALIGTWILAGTVPTMIWFGLKLISAEYFYVTSCLICALTALSIGSSWTVAGTLGIGLMGVAAGLGLDPAITAGAIISGAYFGDKLSPLSDTTNLAPAAAGADLFAHIRNMLRTTVPALLIALAIFFTLGQQASAEHDTGRISEVLAALEAQFRLGWHLLLPVAFLLLLAVRQWAAFPAVFLAALVGALFAIAFQPDVMARLADPSAGALAPLKTVWNALFAGYESASGNAELDGLLSKGGMASMLTTVWLIICAMCFGGVLERLGLLQRLLQSALRLVRSDSGLVASTITTTIGTNVITADQYIALVLPGRMYRAEYEARDLPPTSLSRALEDGGTLTSVLVPWNTCGAYMAATLGVATLSYLPYCFFNLIMPVLAIALAYLLPPRRTAALRCNNA</sequence>
<accession>A0ABW7MIK0</accession>
<evidence type="ECO:0000256" key="9">
    <source>
        <dbReference type="SAM" id="Phobius"/>
    </source>
</evidence>
<dbReference type="NCBIfam" id="TIGR00931">
    <property type="entry name" value="antiport_nhaC"/>
    <property type="match status" value="1"/>
</dbReference>
<evidence type="ECO:0000313" key="12">
    <source>
        <dbReference type="Proteomes" id="UP001609932"/>
    </source>
</evidence>
<keyword evidence="12" id="KW-1185">Reference proteome</keyword>
<dbReference type="InterPro" id="IPR018461">
    <property type="entry name" value="Na/H_Antiport_NhaC-like_C"/>
</dbReference>
<evidence type="ECO:0000256" key="5">
    <source>
        <dbReference type="ARBA" id="ARBA00022692"/>
    </source>
</evidence>
<keyword evidence="3" id="KW-0050">Antiport</keyword>
<feature type="transmembrane region" description="Helical" evidence="9">
    <location>
        <begin position="259"/>
        <end position="278"/>
    </location>
</feature>
<feature type="transmembrane region" description="Helical" evidence="9">
    <location>
        <begin position="40"/>
        <end position="58"/>
    </location>
</feature>
<evidence type="ECO:0000313" key="11">
    <source>
        <dbReference type="EMBL" id="MFH6600934.1"/>
    </source>
</evidence>
<dbReference type="InterPro" id="IPR004770">
    <property type="entry name" value="Na/H_antiport_NhaC"/>
</dbReference>
<evidence type="ECO:0000259" key="10">
    <source>
        <dbReference type="Pfam" id="PF03553"/>
    </source>
</evidence>
<feature type="transmembrane region" description="Helical" evidence="9">
    <location>
        <begin position="113"/>
        <end position="135"/>
    </location>
</feature>
<keyword evidence="2" id="KW-0813">Transport</keyword>
<keyword evidence="4" id="KW-1003">Cell membrane</keyword>
<feature type="transmembrane region" description="Helical" evidence="9">
    <location>
        <begin position="447"/>
        <end position="468"/>
    </location>
</feature>
<feature type="transmembrane region" description="Helical" evidence="9">
    <location>
        <begin position="142"/>
        <end position="166"/>
    </location>
</feature>
<evidence type="ECO:0000256" key="6">
    <source>
        <dbReference type="ARBA" id="ARBA00022989"/>
    </source>
</evidence>
<comment type="similarity">
    <text evidence="8">Belongs to the NhaC Na(+)/H(+) (TC 2.A.35) antiporter family.</text>
</comment>
<evidence type="ECO:0000256" key="4">
    <source>
        <dbReference type="ARBA" id="ARBA00022475"/>
    </source>
</evidence>
<evidence type="ECO:0000256" key="1">
    <source>
        <dbReference type="ARBA" id="ARBA00004651"/>
    </source>
</evidence>
<gene>
    <name evidence="11" type="primary">nhaC</name>
    <name evidence="11" type="ORF">ACEVAQ_19730</name>
</gene>
<keyword evidence="5 9" id="KW-0812">Transmembrane</keyword>
<comment type="caution">
    <text evidence="11">The sequence shown here is derived from an EMBL/GenBank/DDBJ whole genome shotgun (WGS) entry which is preliminary data.</text>
</comment>
<dbReference type="Proteomes" id="UP001609932">
    <property type="component" value="Unassembled WGS sequence"/>
</dbReference>
<reference evidence="11 12" key="1">
    <citation type="submission" date="2024-09" db="EMBL/GenBank/DDBJ databases">
        <title>Elucidation of the Bokeelamides from Bacteria Associated with Moon Snail Egg Collars.</title>
        <authorList>
            <person name="Campbell R."/>
            <person name="Piedl K."/>
            <person name="Mevers E."/>
        </authorList>
    </citation>
    <scope>NUCLEOTIDE SEQUENCE [LARGE SCALE GENOMIC DNA]</scope>
    <source>
        <strain evidence="11 12">EM133</strain>
    </source>
</reference>
<keyword evidence="7 9" id="KW-0472">Membrane</keyword>
<evidence type="ECO:0000256" key="3">
    <source>
        <dbReference type="ARBA" id="ARBA00022449"/>
    </source>
</evidence>
<comment type="subcellular location">
    <subcellularLocation>
        <location evidence="1">Cell membrane</location>
        <topology evidence="1">Multi-pass membrane protein</topology>
    </subcellularLocation>
</comment>
<dbReference type="RefSeq" id="WP_395273656.1">
    <property type="nucleotide sequence ID" value="NZ_JBHEGD010000002.1"/>
</dbReference>
<evidence type="ECO:0000256" key="8">
    <source>
        <dbReference type="ARBA" id="ARBA00038435"/>
    </source>
</evidence>
<protein>
    <submittedName>
        <fullName evidence="11">Na+/H+ antiporter NhaC</fullName>
    </submittedName>
</protein>
<dbReference type="PANTHER" id="PTHR33451">
    <property type="entry name" value="MALATE-2H(+)/NA(+)-LACTATE ANTIPORTER"/>
    <property type="match status" value="1"/>
</dbReference>
<dbReference type="Pfam" id="PF03553">
    <property type="entry name" value="Na_H_antiporter"/>
    <property type="match status" value="1"/>
</dbReference>
<feature type="domain" description="Na+/H+ antiporter NhaC-like C-terminal" evidence="10">
    <location>
        <begin position="163"/>
        <end position="466"/>
    </location>
</feature>